<evidence type="ECO:0000313" key="5">
    <source>
        <dbReference type="EMBL" id="CAG8900346.1"/>
    </source>
</evidence>
<dbReference type="OrthoDB" id="1747252at2759"/>
<evidence type="ECO:0000313" key="6">
    <source>
        <dbReference type="Proteomes" id="UP001154252"/>
    </source>
</evidence>
<dbReference type="InterPro" id="IPR028364">
    <property type="entry name" value="Ribosomal_uL1/biogenesis"/>
</dbReference>
<evidence type="ECO:0008006" key="7">
    <source>
        <dbReference type="Google" id="ProtNLM"/>
    </source>
</evidence>
<dbReference type="SUPFAM" id="SSF56808">
    <property type="entry name" value="Ribosomal protein L1"/>
    <property type="match status" value="1"/>
</dbReference>
<dbReference type="Pfam" id="PF00687">
    <property type="entry name" value="Ribosomal_L1"/>
    <property type="match status" value="1"/>
</dbReference>
<dbReference type="PANTHER" id="PTHR36427:SF3">
    <property type="entry name" value="LARGE RIBOSOMAL SUBUNIT PROTEIN UL1M"/>
    <property type="match status" value="1"/>
</dbReference>
<name>A0A9W4KDP5_9EURO</name>
<evidence type="ECO:0000256" key="2">
    <source>
        <dbReference type="ARBA" id="ARBA00022980"/>
    </source>
</evidence>
<dbReference type="GO" id="GO:0005762">
    <property type="term" value="C:mitochondrial large ribosomal subunit"/>
    <property type="evidence" value="ECO:0007669"/>
    <property type="project" value="TreeGrafter"/>
</dbReference>
<dbReference type="Gene3D" id="3.30.190.20">
    <property type="match status" value="1"/>
</dbReference>
<evidence type="ECO:0000256" key="3">
    <source>
        <dbReference type="ARBA" id="ARBA00023274"/>
    </source>
</evidence>
<feature type="compositionally biased region" description="Polar residues" evidence="4">
    <location>
        <begin position="8"/>
        <end position="23"/>
    </location>
</feature>
<reference evidence="5" key="1">
    <citation type="submission" date="2021-07" db="EMBL/GenBank/DDBJ databases">
        <authorList>
            <person name="Branca A.L. A."/>
        </authorList>
    </citation>
    <scope>NUCLEOTIDE SEQUENCE</scope>
</reference>
<feature type="compositionally biased region" description="Basic and acidic residues" evidence="4">
    <location>
        <begin position="92"/>
        <end position="110"/>
    </location>
</feature>
<keyword evidence="3" id="KW-0687">Ribonucleoprotein</keyword>
<dbReference type="GO" id="GO:0003735">
    <property type="term" value="F:structural constituent of ribosome"/>
    <property type="evidence" value="ECO:0007669"/>
    <property type="project" value="TreeGrafter"/>
</dbReference>
<gene>
    <name evidence="5" type="ORF">PEGY_LOCUS6192</name>
</gene>
<dbReference type="AlphaFoldDB" id="A0A9W4KDP5"/>
<dbReference type="EMBL" id="CAJVRC010000866">
    <property type="protein sequence ID" value="CAG8900346.1"/>
    <property type="molecule type" value="Genomic_DNA"/>
</dbReference>
<dbReference type="CDD" id="cd00403">
    <property type="entry name" value="Ribosomal_L1"/>
    <property type="match status" value="1"/>
</dbReference>
<comment type="similarity">
    <text evidence="1">Belongs to the universal ribosomal protein uL1 family.</text>
</comment>
<dbReference type="Gene3D" id="3.40.50.790">
    <property type="match status" value="1"/>
</dbReference>
<accession>A0A9W4KDP5</accession>
<organism evidence="5 6">
    <name type="scientific">Penicillium egyptiacum</name>
    <dbReference type="NCBI Taxonomy" id="1303716"/>
    <lineage>
        <taxon>Eukaryota</taxon>
        <taxon>Fungi</taxon>
        <taxon>Dikarya</taxon>
        <taxon>Ascomycota</taxon>
        <taxon>Pezizomycotina</taxon>
        <taxon>Eurotiomycetes</taxon>
        <taxon>Eurotiomycetidae</taxon>
        <taxon>Eurotiales</taxon>
        <taxon>Aspergillaceae</taxon>
        <taxon>Penicillium</taxon>
    </lineage>
</organism>
<feature type="region of interest" description="Disordered" evidence="4">
    <location>
        <begin position="1"/>
        <end position="27"/>
    </location>
</feature>
<comment type="caution">
    <text evidence="5">The sequence shown here is derived from an EMBL/GenBank/DDBJ whole genome shotgun (WGS) entry which is preliminary data.</text>
</comment>
<dbReference type="InterPro" id="IPR023674">
    <property type="entry name" value="Ribosomal_uL1-like"/>
</dbReference>
<dbReference type="InterPro" id="IPR016095">
    <property type="entry name" value="Ribosomal_uL1_3-a/b-sand"/>
</dbReference>
<sequence>MGILGGAESSSTVPVRSHVSPSPTAFGRKQLLHPADQLKSMPANMSSSGSVLPTAARGILSSCRNPLRNASIAPVLSTFQQVRGLKNKPKKGKEQPTKSRKGPQEFRQKSLKDMPQYSLCDAMRYIRAIEVGREPTVRKYELHIRLRTKRDGPVIRNMLRFPHAVQTESRICVICPPGSKAAKEALAAGAVLVGEQEVFDAVKAGTIEFDRCLAHPDSLPALNKAALGRILGPRGLMPSAKTGTVVEDVASRVQDLRGGTVYRERDAVIRLPVGQLGFSPEQLRDNMRVTLDQIKKDASALTDRVNKEIYEVVLSSTNGPGFSLNGEFRSDASPPTSALTGM</sequence>
<feature type="region of interest" description="Disordered" evidence="4">
    <location>
        <begin position="82"/>
        <end position="110"/>
    </location>
</feature>
<dbReference type="PANTHER" id="PTHR36427">
    <property type="entry name" value="54S RIBOSOMAL PROTEIN L1, MITOCHONDRIAL"/>
    <property type="match status" value="1"/>
</dbReference>
<proteinExistence type="inferred from homology"/>
<evidence type="ECO:0000256" key="1">
    <source>
        <dbReference type="ARBA" id="ARBA00010531"/>
    </source>
</evidence>
<keyword evidence="2" id="KW-0689">Ribosomal protein</keyword>
<evidence type="ECO:0000256" key="4">
    <source>
        <dbReference type="SAM" id="MobiDB-lite"/>
    </source>
</evidence>
<keyword evidence="6" id="KW-1185">Reference proteome</keyword>
<dbReference type="Proteomes" id="UP001154252">
    <property type="component" value="Unassembled WGS sequence"/>
</dbReference>
<protein>
    <recommendedName>
        <fullName evidence="7">Ribosomal protein L1</fullName>
    </recommendedName>
</protein>
<dbReference type="FunFam" id="3.40.50.790:FF:000001">
    <property type="entry name" value="50S ribosomal protein L1"/>
    <property type="match status" value="1"/>
</dbReference>